<gene>
    <name evidence="6" type="ORF">I6N95_17975</name>
</gene>
<dbReference type="Proteomes" id="UP000674938">
    <property type="component" value="Unassembled WGS sequence"/>
</dbReference>
<keyword evidence="7" id="KW-1185">Reference proteome</keyword>
<dbReference type="PANTHER" id="PTHR24421:SF60">
    <property type="entry name" value="SENSOR HISTIDINE KINASE COMP"/>
    <property type="match status" value="1"/>
</dbReference>
<dbReference type="PROSITE" id="PS50109">
    <property type="entry name" value="HIS_KIN"/>
    <property type="match status" value="1"/>
</dbReference>
<keyword evidence="4" id="KW-0812">Transmembrane</keyword>
<proteinExistence type="predicted"/>
<keyword evidence="6" id="KW-0067">ATP-binding</keyword>
<dbReference type="GO" id="GO:0005524">
    <property type="term" value="F:ATP binding"/>
    <property type="evidence" value="ECO:0007669"/>
    <property type="project" value="UniProtKB-KW"/>
</dbReference>
<dbReference type="Gene3D" id="3.30.565.10">
    <property type="entry name" value="Histidine kinase-like ATPase, C-terminal domain"/>
    <property type="match status" value="1"/>
</dbReference>
<dbReference type="InterPro" id="IPR005467">
    <property type="entry name" value="His_kinase_dom"/>
</dbReference>
<feature type="transmembrane region" description="Helical" evidence="4">
    <location>
        <begin position="62"/>
        <end position="81"/>
    </location>
</feature>
<dbReference type="GO" id="GO:0000160">
    <property type="term" value="P:phosphorelay signal transduction system"/>
    <property type="evidence" value="ECO:0007669"/>
    <property type="project" value="UniProtKB-KW"/>
</dbReference>
<feature type="transmembrane region" description="Helical" evidence="4">
    <location>
        <begin position="262"/>
        <end position="284"/>
    </location>
</feature>
<dbReference type="InterPro" id="IPR050482">
    <property type="entry name" value="Sensor_HK_TwoCompSys"/>
</dbReference>
<name>A0A940PG29_9ENTE</name>
<evidence type="ECO:0000256" key="4">
    <source>
        <dbReference type="SAM" id="Phobius"/>
    </source>
</evidence>
<accession>A0A940PG29</accession>
<evidence type="ECO:0000259" key="5">
    <source>
        <dbReference type="PROSITE" id="PS50109"/>
    </source>
</evidence>
<evidence type="ECO:0000313" key="7">
    <source>
        <dbReference type="Proteomes" id="UP000674938"/>
    </source>
</evidence>
<dbReference type="SUPFAM" id="SSF55874">
    <property type="entry name" value="ATPase domain of HSP90 chaperone/DNA topoisomerase II/histidine kinase"/>
    <property type="match status" value="1"/>
</dbReference>
<dbReference type="PANTHER" id="PTHR24421">
    <property type="entry name" value="NITRATE/NITRITE SENSOR PROTEIN NARX-RELATED"/>
    <property type="match status" value="1"/>
</dbReference>
<evidence type="ECO:0000256" key="2">
    <source>
        <dbReference type="ARBA" id="ARBA00022777"/>
    </source>
</evidence>
<evidence type="ECO:0000256" key="3">
    <source>
        <dbReference type="ARBA" id="ARBA00023012"/>
    </source>
</evidence>
<keyword evidence="2" id="KW-0418">Kinase</keyword>
<keyword evidence="4" id="KW-1133">Transmembrane helix</keyword>
<keyword evidence="1" id="KW-0808">Transferase</keyword>
<feature type="transmembrane region" description="Helical" evidence="4">
    <location>
        <begin position="235"/>
        <end position="256"/>
    </location>
</feature>
<feature type="transmembrane region" description="Helical" evidence="4">
    <location>
        <begin position="205"/>
        <end position="223"/>
    </location>
</feature>
<protein>
    <submittedName>
        <fullName evidence="6">ATP-binding protein</fullName>
    </submittedName>
</protein>
<keyword evidence="4" id="KW-0472">Membrane</keyword>
<keyword evidence="6" id="KW-0547">Nucleotide-binding</keyword>
<dbReference type="EMBL" id="JAEEGA010000013">
    <property type="protein sequence ID" value="MBP1042906.1"/>
    <property type="molecule type" value="Genomic_DNA"/>
</dbReference>
<evidence type="ECO:0000256" key="1">
    <source>
        <dbReference type="ARBA" id="ARBA00022679"/>
    </source>
</evidence>
<feature type="domain" description="Histidine kinase" evidence="5">
    <location>
        <begin position="566"/>
        <end position="659"/>
    </location>
</feature>
<feature type="transmembrane region" description="Helical" evidence="4">
    <location>
        <begin position="141"/>
        <end position="159"/>
    </location>
</feature>
<feature type="transmembrane region" description="Helical" evidence="4">
    <location>
        <begin position="118"/>
        <end position="135"/>
    </location>
</feature>
<sequence>MRGKLIYILFSFIFLLLSLFSIENYSFLHYKYLPIITPIIIFLVLFSTFIILVSSDEKKTKYFCWIIFLISIYLILDVLPFSFFYPISFIIISFLPYYVYNFFIIFNSIPTSSMLKRIRKCLISYSIITSVLLLINFEHFYWLILLEIILSIIGCIVLYSKEKDHLSTKTRKEQTLLTKTLVVSLSPFIFSYSLLNSVLSSELKFYSLFFVLLIPITVGLILVKRNDIRLNKIVITINFITHIICFSLLLTVSNYFLNLSLFGIYFLIVFYCLFLYIFHLKSWYLNNITLRKLQQKKNEFQKEKNEFIQTITKEKTLSSISSLISKLLMQNYGIMNYLIVWKDEHTPYILSCTENFLDITLTATIIDEFEKISTTFNYKSNEFTKFTFHKNNKTFGWLIVSKDQNSKLSLIEYKSINDLIGVIGEILIENERLYDIKQEALKIESLSYDEYISYEYLNMVQNFHKDFSFFLHDNVLQNILALKKLTESIETDHIETKKLILESFDTLNEVFRNKISELYPSTIENAPLSRSIQFLCDKLNDKQDAVFINFNCSHDLQLEKEIKFHIYRIIQELIVNALKHSHATEIIITLIQTEFSIESVIQDNGIGFDHNEIRLRGFENHHFGLLSINQEVNSLNGKMTVLPVIPHGTKFTIVLPITMEERRL</sequence>
<feature type="transmembrane region" description="Helical" evidence="4">
    <location>
        <begin position="87"/>
        <end position="106"/>
    </location>
</feature>
<comment type="caution">
    <text evidence="6">The sequence shown here is derived from an EMBL/GenBank/DDBJ whole genome shotgun (WGS) entry which is preliminary data.</text>
</comment>
<dbReference type="AlphaFoldDB" id="A0A940PG29"/>
<dbReference type="InterPro" id="IPR036890">
    <property type="entry name" value="HATPase_C_sf"/>
</dbReference>
<dbReference type="CDD" id="cd16917">
    <property type="entry name" value="HATPase_UhpB-NarQ-NarX-like"/>
    <property type="match status" value="1"/>
</dbReference>
<feature type="transmembrane region" description="Helical" evidence="4">
    <location>
        <begin position="31"/>
        <end position="53"/>
    </location>
</feature>
<dbReference type="GO" id="GO:0016301">
    <property type="term" value="F:kinase activity"/>
    <property type="evidence" value="ECO:0007669"/>
    <property type="project" value="UniProtKB-KW"/>
</dbReference>
<dbReference type="InterPro" id="IPR003594">
    <property type="entry name" value="HATPase_dom"/>
</dbReference>
<dbReference type="SMART" id="SM00387">
    <property type="entry name" value="HATPase_c"/>
    <property type="match status" value="1"/>
</dbReference>
<feature type="transmembrane region" description="Helical" evidence="4">
    <location>
        <begin position="180"/>
        <end position="199"/>
    </location>
</feature>
<evidence type="ECO:0000313" key="6">
    <source>
        <dbReference type="EMBL" id="MBP1042906.1"/>
    </source>
</evidence>
<reference evidence="6" key="1">
    <citation type="submission" date="2020-12" db="EMBL/GenBank/DDBJ databases">
        <title>Vagococcus allomyrinae sp. nov. and Enterococcus lavae sp. nov., isolated from the larvae of Allomyrina dichotoma.</title>
        <authorList>
            <person name="Lee S.D."/>
        </authorList>
    </citation>
    <scope>NUCLEOTIDE SEQUENCE</scope>
    <source>
        <strain evidence="6">BWB3-3</strain>
    </source>
</reference>
<dbReference type="Pfam" id="PF02518">
    <property type="entry name" value="HATPase_c"/>
    <property type="match status" value="1"/>
</dbReference>
<organism evidence="6 7">
    <name type="scientific">Vagococcus allomyrinae</name>
    <dbReference type="NCBI Taxonomy" id="2794353"/>
    <lineage>
        <taxon>Bacteria</taxon>
        <taxon>Bacillati</taxon>
        <taxon>Bacillota</taxon>
        <taxon>Bacilli</taxon>
        <taxon>Lactobacillales</taxon>
        <taxon>Enterococcaceae</taxon>
        <taxon>Vagococcus</taxon>
    </lineage>
</organism>
<keyword evidence="3" id="KW-0902">Two-component regulatory system</keyword>